<name>A0A9D3YR42_DREPO</name>
<accession>A0A9D3YR42</accession>
<dbReference type="EMBL" id="JAIWYP010000015">
    <property type="protein sequence ID" value="KAH3705487.1"/>
    <property type="molecule type" value="Genomic_DNA"/>
</dbReference>
<keyword evidence="2" id="KW-1185">Reference proteome</keyword>
<dbReference type="Proteomes" id="UP000828390">
    <property type="component" value="Unassembled WGS sequence"/>
</dbReference>
<organism evidence="1 2">
    <name type="scientific">Dreissena polymorpha</name>
    <name type="common">Zebra mussel</name>
    <name type="synonym">Mytilus polymorpha</name>
    <dbReference type="NCBI Taxonomy" id="45954"/>
    <lineage>
        <taxon>Eukaryota</taxon>
        <taxon>Metazoa</taxon>
        <taxon>Spiralia</taxon>
        <taxon>Lophotrochozoa</taxon>
        <taxon>Mollusca</taxon>
        <taxon>Bivalvia</taxon>
        <taxon>Autobranchia</taxon>
        <taxon>Heteroconchia</taxon>
        <taxon>Euheterodonta</taxon>
        <taxon>Imparidentia</taxon>
        <taxon>Neoheterodontei</taxon>
        <taxon>Myida</taxon>
        <taxon>Dreissenoidea</taxon>
        <taxon>Dreissenidae</taxon>
        <taxon>Dreissena</taxon>
    </lineage>
</organism>
<evidence type="ECO:0000313" key="2">
    <source>
        <dbReference type="Proteomes" id="UP000828390"/>
    </source>
</evidence>
<proteinExistence type="predicted"/>
<sequence>MRNEFTNVLLSNKTSPVNNNPDFRESCVRISLEYERNGVYNVAVCGVARFCLQNHGYRVVFRSNLKRKLIHRRSTINDVVKTQ</sequence>
<protein>
    <submittedName>
        <fullName evidence="1">Uncharacterized protein</fullName>
    </submittedName>
</protein>
<dbReference type="AlphaFoldDB" id="A0A9D3YR42"/>
<gene>
    <name evidence="1" type="ORF">DPMN_080562</name>
</gene>
<reference evidence="1" key="2">
    <citation type="submission" date="2020-11" db="EMBL/GenBank/DDBJ databases">
        <authorList>
            <person name="McCartney M.A."/>
            <person name="Auch B."/>
            <person name="Kono T."/>
            <person name="Mallez S."/>
            <person name="Becker A."/>
            <person name="Gohl D.M."/>
            <person name="Silverstein K.A.T."/>
            <person name="Koren S."/>
            <person name="Bechman K.B."/>
            <person name="Herman A."/>
            <person name="Abrahante J.E."/>
            <person name="Garbe J."/>
        </authorList>
    </citation>
    <scope>NUCLEOTIDE SEQUENCE</scope>
    <source>
        <strain evidence="1">Duluth1</strain>
        <tissue evidence="1">Whole animal</tissue>
    </source>
</reference>
<reference evidence="1" key="1">
    <citation type="journal article" date="2019" name="bioRxiv">
        <title>The Genome of the Zebra Mussel, Dreissena polymorpha: A Resource for Invasive Species Research.</title>
        <authorList>
            <person name="McCartney M.A."/>
            <person name="Auch B."/>
            <person name="Kono T."/>
            <person name="Mallez S."/>
            <person name="Zhang Y."/>
            <person name="Obille A."/>
            <person name="Becker A."/>
            <person name="Abrahante J.E."/>
            <person name="Garbe J."/>
            <person name="Badalamenti J.P."/>
            <person name="Herman A."/>
            <person name="Mangelson H."/>
            <person name="Liachko I."/>
            <person name="Sullivan S."/>
            <person name="Sone E.D."/>
            <person name="Koren S."/>
            <person name="Silverstein K.A.T."/>
            <person name="Beckman K.B."/>
            <person name="Gohl D.M."/>
        </authorList>
    </citation>
    <scope>NUCLEOTIDE SEQUENCE</scope>
    <source>
        <strain evidence="1">Duluth1</strain>
        <tissue evidence="1">Whole animal</tissue>
    </source>
</reference>
<evidence type="ECO:0000313" key="1">
    <source>
        <dbReference type="EMBL" id="KAH3705487.1"/>
    </source>
</evidence>
<comment type="caution">
    <text evidence="1">The sequence shown here is derived from an EMBL/GenBank/DDBJ whole genome shotgun (WGS) entry which is preliminary data.</text>
</comment>